<keyword evidence="2" id="KW-1185">Reference proteome</keyword>
<protein>
    <submittedName>
        <fullName evidence="1">Uncharacterized protein</fullName>
    </submittedName>
</protein>
<dbReference type="RefSeq" id="WP_203000539.1">
    <property type="nucleotide sequence ID" value="NZ_JAEMEF010000007.1"/>
</dbReference>
<accession>A0ABS1WLW4</accession>
<evidence type="ECO:0000313" key="2">
    <source>
        <dbReference type="Proteomes" id="UP000605013"/>
    </source>
</evidence>
<organism evidence="1 2">
    <name type="scientific">Olleya sediminilitoris</name>
    <dbReference type="NCBI Taxonomy" id="2795739"/>
    <lineage>
        <taxon>Bacteria</taxon>
        <taxon>Pseudomonadati</taxon>
        <taxon>Bacteroidota</taxon>
        <taxon>Flavobacteriia</taxon>
        <taxon>Flavobacteriales</taxon>
        <taxon>Flavobacteriaceae</taxon>
    </lineage>
</organism>
<comment type="caution">
    <text evidence="1">The sequence shown here is derived from an EMBL/GenBank/DDBJ whole genome shotgun (WGS) entry which is preliminary data.</text>
</comment>
<dbReference type="Proteomes" id="UP000605013">
    <property type="component" value="Unassembled WGS sequence"/>
</dbReference>
<dbReference type="EMBL" id="JAEMEF010000007">
    <property type="protein sequence ID" value="MBL7560104.1"/>
    <property type="molecule type" value="Genomic_DNA"/>
</dbReference>
<reference evidence="1 2" key="1">
    <citation type="submission" date="2020-12" db="EMBL/GenBank/DDBJ databases">
        <title>Olleya sediminilitoris sp. nov., isolated from a tidal flat.</title>
        <authorList>
            <person name="Park S."/>
            <person name="Yoon J.-H."/>
        </authorList>
    </citation>
    <scope>NUCLEOTIDE SEQUENCE [LARGE SCALE GENOMIC DNA]</scope>
    <source>
        <strain evidence="1 2">YSTF-M6</strain>
    </source>
</reference>
<sequence length="563" mass="65336">MNYISIIDQLNLDIEAISDLDNNKIIRLQKQLKAKAVLENSSNLGQLASMIDELKDETIRKHHIFVEKHQWLKQIITGDYSNIPQSSIKIHHESIANNDSLKQFLAPYLKAHIKPFLAETLNKGKYILLINIVLSQRLFTEEIEQMIISFFSSKLNYAKVYMEEGKLEDKHYPVAYITNRNFIKCLSQYPNSFEDDINELNSVVIDIYNSKRKNTNNSTFIFTAKAMVAFGELEISNYMLKDVLISNAATAKPYAFKTGKSQKTKSGTGVGIWSIIVFLILMVRIATKVFRSDSSSPSNYYDQYDRINIGNTNENNKNILEAIRKIQEKKQLEQQTLGSNNSKNNNIEETVILKNNKTIKTITLPNIYGNRYKSKNHIRFIYSLKLKTKREDQEKNPKPTTPITAFTNAYPKTFNTIESSENRVNNYSLLKNNSNNDLVVFRLTQGIDQTIYIPNEETRYINIKQGDSLLFYTGQYFSPGRFSHFKTQTELSKLYKVKTFETGTNTEINILPFSQEVKFNKDFKTNKTTIDTFLRDHIKTNKLELEALNIDYIYTKWYKNKYN</sequence>
<gene>
    <name evidence="1" type="ORF">JAO71_09845</name>
</gene>
<evidence type="ECO:0000313" key="1">
    <source>
        <dbReference type="EMBL" id="MBL7560104.1"/>
    </source>
</evidence>
<name>A0ABS1WLW4_9FLAO</name>
<proteinExistence type="predicted"/>